<dbReference type="EMBL" id="REFS01000001">
    <property type="protein sequence ID" value="RMB25536.1"/>
    <property type="molecule type" value="Genomic_DNA"/>
</dbReference>
<evidence type="ECO:0000259" key="5">
    <source>
        <dbReference type="Pfam" id="PF24827"/>
    </source>
</evidence>
<feature type="domain" description="Succinylglutamate desuccinylase/Aspartoacylase catalytic" evidence="5">
    <location>
        <begin position="10"/>
        <end position="84"/>
    </location>
</feature>
<accession>A0A3M0E0R3</accession>
<reference evidence="7 8" key="1">
    <citation type="journal article" date="2015" name="Stand. Genomic Sci.">
        <title>Genomic Encyclopedia of Bacterial and Archaeal Type Strains, Phase III: the genomes of soil and plant-associated and newly described type strains.</title>
        <authorList>
            <person name="Whitman W.B."/>
            <person name="Woyke T."/>
            <person name="Klenk H.P."/>
            <person name="Zhou Y."/>
            <person name="Lilburn T.G."/>
            <person name="Beck B.J."/>
            <person name="De Vos P."/>
            <person name="Vandamme P."/>
            <person name="Eisen J.A."/>
            <person name="Garrity G."/>
            <person name="Hugenholtz P."/>
            <person name="Kyrpides N.C."/>
        </authorList>
    </citation>
    <scope>NUCLEOTIDE SEQUENCE [LARGE SCALE GENOMIC DNA]</scope>
    <source>
        <strain evidence="7 8">CGMCC 1.10124</strain>
    </source>
</reference>
<dbReference type="Pfam" id="PF24827">
    <property type="entry name" value="AstE_AspA_cat"/>
    <property type="match status" value="1"/>
</dbReference>
<dbReference type="InterPro" id="IPR055438">
    <property type="entry name" value="AstE_AspA_cat"/>
</dbReference>
<reference evidence="7" key="3">
    <citation type="submission" date="2018-10" db="EMBL/GenBank/DDBJ databases">
        <authorList>
            <person name="Whitman W."/>
            <person name="Huntemann M."/>
            <person name="Clum A."/>
            <person name="Pillay M."/>
            <person name="Palaniappan K."/>
            <person name="Varghese N."/>
            <person name="Mikhailova N."/>
            <person name="Stamatis D."/>
            <person name="Reddy T."/>
            <person name="Daum C."/>
            <person name="Shapiro N."/>
            <person name="Ivanova N."/>
            <person name="Kyrpides N."/>
            <person name="Woyke T."/>
        </authorList>
    </citation>
    <scope>NUCLEOTIDE SEQUENCE</scope>
    <source>
        <strain evidence="7">CGMCC 1.10124</strain>
    </source>
</reference>
<keyword evidence="2" id="KW-0479">Metal-binding</keyword>
<evidence type="ECO:0000256" key="4">
    <source>
        <dbReference type="ARBA" id="ARBA00022833"/>
    </source>
</evidence>
<dbReference type="PANTHER" id="PTHR15162">
    <property type="entry name" value="ASPARTOACYLASE"/>
    <property type="match status" value="1"/>
</dbReference>
<dbReference type="Gene3D" id="3.40.630.10">
    <property type="entry name" value="Zn peptidases"/>
    <property type="match status" value="1"/>
</dbReference>
<dbReference type="InterPro" id="IPR050178">
    <property type="entry name" value="AspA/AstE_fam"/>
</dbReference>
<name>A0A3M0E0R3_9EURY</name>
<dbReference type="GO" id="GO:0046872">
    <property type="term" value="F:metal ion binding"/>
    <property type="evidence" value="ECO:0007669"/>
    <property type="project" value="UniProtKB-KW"/>
</dbReference>
<dbReference type="SUPFAM" id="SSF53187">
    <property type="entry name" value="Zn-dependent exopeptidases"/>
    <property type="match status" value="1"/>
</dbReference>
<comment type="cofactor">
    <cofactor evidence="1">
        <name>Zn(2+)</name>
        <dbReference type="ChEBI" id="CHEBI:29105"/>
    </cofactor>
</comment>
<dbReference type="GO" id="GO:0016788">
    <property type="term" value="F:hydrolase activity, acting on ester bonds"/>
    <property type="evidence" value="ECO:0007669"/>
    <property type="project" value="InterPro"/>
</dbReference>
<dbReference type="OrthoDB" id="323389at2157"/>
<keyword evidence="9" id="KW-1185">Reference proteome</keyword>
<keyword evidence="3" id="KW-0378">Hydrolase</keyword>
<evidence type="ECO:0000256" key="3">
    <source>
        <dbReference type="ARBA" id="ARBA00022801"/>
    </source>
</evidence>
<sequence>MQVHTVGEGTPEVAVVGAVHGDEPCGARAIERFLDSDPEVDRPAKLIIANERALDQGVRYVETDLNRALPGDPESDLYEERLAYDLMQEVRDCVSLGIHSTVSYQDAFANVAYLNERKRDIVAHLPVTGVVDFTVVADGRSVELPGFVDIEAGYQGSAEAVDNAYDCLRAFLQTTGVLPGDPPAPDPGFYEVTEPIYKDPGKEYEFLGENFERVDAGEQFATVDGAPLTADEPFWPILMSSDGHDVLLGYRSNYHGPLSSLSLSAVDADADAANADATDDPVAED</sequence>
<protein>
    <submittedName>
        <fullName evidence="7">Succinylglutamate desuccinylase</fullName>
    </submittedName>
</protein>
<dbReference type="EMBL" id="CP034145">
    <property type="protein sequence ID" value="AZH25797.1"/>
    <property type="molecule type" value="Genomic_DNA"/>
</dbReference>
<proteinExistence type="predicted"/>
<dbReference type="GeneID" id="38471738"/>
<evidence type="ECO:0000313" key="9">
    <source>
        <dbReference type="Proteomes" id="UP000282007"/>
    </source>
</evidence>
<dbReference type="Proteomes" id="UP000277326">
    <property type="component" value="Unassembled WGS sequence"/>
</dbReference>
<gene>
    <name evidence="7" type="ORF">ATH50_0633</name>
    <name evidence="6" type="ORF">DU502_10590</name>
</gene>
<reference evidence="6 9" key="2">
    <citation type="submission" date="2018-07" db="EMBL/GenBank/DDBJ databases">
        <title>Genome sequences of Haloplanus aerogenes JCM 16430T.</title>
        <authorList>
            <person name="Kim Y.B."/>
            <person name="Roh S.W."/>
        </authorList>
    </citation>
    <scope>NUCLEOTIDE SEQUENCE [LARGE SCALE GENOMIC DNA]</scope>
    <source>
        <strain evidence="6 9">JCM 16430</strain>
    </source>
</reference>
<dbReference type="PANTHER" id="PTHR15162:SF7">
    <property type="entry name" value="SUCCINYLGLUTAMATE DESUCCINYLASE"/>
    <property type="match status" value="1"/>
</dbReference>
<dbReference type="AlphaFoldDB" id="A0A3M0E0R3"/>
<organism evidence="7 8">
    <name type="scientific">Haloplanus aerogenes</name>
    <dbReference type="NCBI Taxonomy" id="660522"/>
    <lineage>
        <taxon>Archaea</taxon>
        <taxon>Methanobacteriati</taxon>
        <taxon>Methanobacteriota</taxon>
        <taxon>Stenosarchaea group</taxon>
        <taxon>Halobacteria</taxon>
        <taxon>Halobacteriales</taxon>
        <taxon>Haloferacaceae</taxon>
        <taxon>Haloplanus</taxon>
    </lineage>
</organism>
<evidence type="ECO:0000313" key="8">
    <source>
        <dbReference type="Proteomes" id="UP000277326"/>
    </source>
</evidence>
<dbReference type="Proteomes" id="UP000282007">
    <property type="component" value="Chromosome"/>
</dbReference>
<keyword evidence="4" id="KW-0862">Zinc</keyword>
<dbReference type="GO" id="GO:0005829">
    <property type="term" value="C:cytosol"/>
    <property type="evidence" value="ECO:0007669"/>
    <property type="project" value="TreeGrafter"/>
</dbReference>
<dbReference type="KEGG" id="haer:DU502_10590"/>
<evidence type="ECO:0000256" key="2">
    <source>
        <dbReference type="ARBA" id="ARBA00022723"/>
    </source>
</evidence>
<evidence type="ECO:0000313" key="6">
    <source>
        <dbReference type="EMBL" id="AZH25797.1"/>
    </source>
</evidence>
<evidence type="ECO:0000256" key="1">
    <source>
        <dbReference type="ARBA" id="ARBA00001947"/>
    </source>
</evidence>
<dbReference type="RefSeq" id="WP_121919331.1">
    <property type="nucleotide sequence ID" value="NZ_CP034145.1"/>
</dbReference>
<evidence type="ECO:0000313" key="7">
    <source>
        <dbReference type="EMBL" id="RMB25536.1"/>
    </source>
</evidence>